<reference evidence="3" key="2">
    <citation type="submission" date="2015-01" db="EMBL/GenBank/DDBJ databases">
        <title>Evolutionary Origins and Diversification of the Mycorrhizal Mutualists.</title>
        <authorList>
            <consortium name="DOE Joint Genome Institute"/>
            <consortium name="Mycorrhizal Genomics Consortium"/>
            <person name="Kohler A."/>
            <person name="Kuo A."/>
            <person name="Nagy L.G."/>
            <person name="Floudas D."/>
            <person name="Copeland A."/>
            <person name="Barry K.W."/>
            <person name="Cichocki N."/>
            <person name="Veneault-Fourrey C."/>
            <person name="LaButti K."/>
            <person name="Lindquist E.A."/>
            <person name="Lipzen A."/>
            <person name="Lundell T."/>
            <person name="Morin E."/>
            <person name="Murat C."/>
            <person name="Riley R."/>
            <person name="Ohm R."/>
            <person name="Sun H."/>
            <person name="Tunlid A."/>
            <person name="Henrissat B."/>
            <person name="Grigoriev I.V."/>
            <person name="Hibbett D.S."/>
            <person name="Martin F."/>
        </authorList>
    </citation>
    <scope>NUCLEOTIDE SEQUENCE [LARGE SCALE GENOMIC DNA]</scope>
    <source>
        <strain evidence="3">ATCC 200175</strain>
    </source>
</reference>
<feature type="compositionally biased region" description="Polar residues" evidence="1">
    <location>
        <begin position="255"/>
        <end position="274"/>
    </location>
</feature>
<evidence type="ECO:0000256" key="1">
    <source>
        <dbReference type="SAM" id="MobiDB-lite"/>
    </source>
</evidence>
<evidence type="ECO:0000313" key="2">
    <source>
        <dbReference type="EMBL" id="KIJ05888.1"/>
    </source>
</evidence>
<protein>
    <submittedName>
        <fullName evidence="2">Uncharacterized protein</fullName>
    </submittedName>
</protein>
<reference evidence="2 3" key="1">
    <citation type="submission" date="2014-06" db="EMBL/GenBank/DDBJ databases">
        <authorList>
            <consortium name="DOE Joint Genome Institute"/>
            <person name="Kuo A."/>
            <person name="Kohler A."/>
            <person name="Nagy L.G."/>
            <person name="Floudas D."/>
            <person name="Copeland A."/>
            <person name="Barry K.W."/>
            <person name="Cichocki N."/>
            <person name="Veneault-Fourrey C."/>
            <person name="LaButti K."/>
            <person name="Lindquist E.A."/>
            <person name="Lipzen A."/>
            <person name="Lundell T."/>
            <person name="Morin E."/>
            <person name="Murat C."/>
            <person name="Sun H."/>
            <person name="Tunlid A."/>
            <person name="Henrissat B."/>
            <person name="Grigoriev I.V."/>
            <person name="Hibbett D.S."/>
            <person name="Martin F."/>
            <person name="Nordberg H.P."/>
            <person name="Cantor M.N."/>
            <person name="Hua S.X."/>
        </authorList>
    </citation>
    <scope>NUCLEOTIDE SEQUENCE [LARGE SCALE GENOMIC DNA]</scope>
    <source>
        <strain evidence="2 3">ATCC 200175</strain>
    </source>
</reference>
<feature type="compositionally biased region" description="Polar residues" evidence="1">
    <location>
        <begin position="170"/>
        <end position="202"/>
    </location>
</feature>
<feature type="compositionally biased region" description="Pro residues" evidence="1">
    <location>
        <begin position="526"/>
        <end position="539"/>
    </location>
</feature>
<feature type="compositionally biased region" description="Low complexity" evidence="1">
    <location>
        <begin position="434"/>
        <end position="451"/>
    </location>
</feature>
<name>A0A0C9T315_PAXIN</name>
<feature type="compositionally biased region" description="Polar residues" evidence="1">
    <location>
        <begin position="209"/>
        <end position="220"/>
    </location>
</feature>
<feature type="region of interest" description="Disordered" evidence="1">
    <location>
        <begin position="371"/>
        <end position="779"/>
    </location>
</feature>
<proteinExistence type="predicted"/>
<dbReference type="AlphaFoldDB" id="A0A0C9T315"/>
<feature type="compositionally biased region" description="Low complexity" evidence="1">
    <location>
        <begin position="99"/>
        <end position="131"/>
    </location>
</feature>
<dbReference type="Proteomes" id="UP000053647">
    <property type="component" value="Unassembled WGS sequence"/>
</dbReference>
<feature type="compositionally biased region" description="Basic and acidic residues" evidence="1">
    <location>
        <begin position="143"/>
        <end position="152"/>
    </location>
</feature>
<feature type="compositionally biased region" description="Basic and acidic residues" evidence="1">
    <location>
        <begin position="293"/>
        <end position="306"/>
    </location>
</feature>
<sequence>MSNSGSPRAMHGRLERRGSLASLRSFDDERSSRPSSMSSQADYQDRISELDRERNHGREREWNKRHPPPRPSSSLSTSSNHSSSHSHSHSHPPRPPSTTPYLTPTLASLQRQSSRASLRSDSPTSSLASSHDSLKEQEEEGKEEVAHQRERNWNSPHPKWSVSTHHSRGSGEQESISPSSLFKKNRSLGQGNNTLRATSSLPQLGGSNGHQEATLRSTKLQGFLHRADSTPAASTVERHKLNDLLPQLNGDDVVSESTPPNGPSSRKTPGTTSRFGWHFPRNQPLPPLEFDNSPDRRVQRQDEPRGHNRNISSPTLSPRPSSSGGAIKSSLIPVRHVTKSFSSVSHGASDMSLTHVVGDELSFKRSRYRGLTELSESVGPPRVPDDSWGQEDMVLASDEESITDFPPQSTTPRTDPPNRLPEEVETDAETEVLASPPSSPSRSTQSPTAAPIADETRLQRVLGSSSRSRTPDLLPESPALPVSSTPPDTPPPSFHSPSADMSQSFGLATPPRQTSISSFVPSFRTPSPPRDLPELPGPPSSSDDEVLRVDGTPRNGRLILNPNYTSMKTPKPPGAWAATPVPGKLDPRSFSPPPAFVSELTPLASTSTPLPSTTSYPGTGESATQDEPFTPVTTLSRANSLPLRTPAPPGAWMATPDQPAVQSNAADQSQFGSLGRRRSILKVRFDITESEASTAEGHQDLPLSAIKLTNPEFPQSNLAVTEPEEDKARREVVVNGSAQPKTTPTAPPRPATPERPTTPVSRDNAPSQRSLRRSPSVRMVDAYGRERVDEEAPPEAVALVPDSHADAGRKISGSLHPAPPITPRSTSRGVVRIVDAMGKKSMTPWSSPIHQNTEQIGRLKGMFLFFRTTFPLGMQTRWFVSDRRSRIWLKG</sequence>
<dbReference type="EMBL" id="KN820648">
    <property type="protein sequence ID" value="KIJ05888.1"/>
    <property type="molecule type" value="Genomic_DNA"/>
</dbReference>
<dbReference type="OrthoDB" id="3230534at2759"/>
<keyword evidence="3" id="KW-1185">Reference proteome</keyword>
<feature type="compositionally biased region" description="Polar residues" evidence="1">
    <location>
        <begin position="660"/>
        <end position="672"/>
    </location>
</feature>
<feature type="compositionally biased region" description="Polar residues" evidence="1">
    <location>
        <begin position="499"/>
        <end position="520"/>
    </location>
</feature>
<feature type="compositionally biased region" description="Low complexity" evidence="1">
    <location>
        <begin position="598"/>
        <end position="615"/>
    </location>
</feature>
<feature type="compositionally biased region" description="Low complexity" evidence="1">
    <location>
        <begin position="312"/>
        <end position="323"/>
    </location>
</feature>
<feature type="compositionally biased region" description="Basic and acidic residues" evidence="1">
    <location>
        <begin position="43"/>
        <end position="64"/>
    </location>
</feature>
<dbReference type="HOGENOM" id="CLU_324174_0_0_1"/>
<feature type="compositionally biased region" description="Polar residues" evidence="1">
    <location>
        <begin position="621"/>
        <end position="639"/>
    </location>
</feature>
<feature type="compositionally biased region" description="Low complexity" evidence="1">
    <location>
        <begin position="72"/>
        <end position="83"/>
    </location>
</feature>
<gene>
    <name evidence="2" type="ORF">PAXINDRAFT_103595</name>
</gene>
<evidence type="ECO:0000313" key="3">
    <source>
        <dbReference type="Proteomes" id="UP000053647"/>
    </source>
</evidence>
<feature type="compositionally biased region" description="Polar residues" evidence="1">
    <location>
        <begin position="760"/>
        <end position="769"/>
    </location>
</feature>
<feature type="region of interest" description="Disordered" evidence="1">
    <location>
        <begin position="1"/>
        <end position="334"/>
    </location>
</feature>
<organism evidence="2 3">
    <name type="scientific">Paxillus involutus ATCC 200175</name>
    <dbReference type="NCBI Taxonomy" id="664439"/>
    <lineage>
        <taxon>Eukaryota</taxon>
        <taxon>Fungi</taxon>
        <taxon>Dikarya</taxon>
        <taxon>Basidiomycota</taxon>
        <taxon>Agaricomycotina</taxon>
        <taxon>Agaricomycetes</taxon>
        <taxon>Agaricomycetidae</taxon>
        <taxon>Boletales</taxon>
        <taxon>Paxilineae</taxon>
        <taxon>Paxillaceae</taxon>
        <taxon>Paxillus</taxon>
    </lineage>
</organism>
<accession>A0A0C9T315</accession>